<dbReference type="AlphaFoldDB" id="H5XKC4"/>
<organism evidence="1 2">
    <name type="scientific">Saccharomonospora cyanea NA-134</name>
    <dbReference type="NCBI Taxonomy" id="882082"/>
    <lineage>
        <taxon>Bacteria</taxon>
        <taxon>Bacillati</taxon>
        <taxon>Actinomycetota</taxon>
        <taxon>Actinomycetes</taxon>
        <taxon>Pseudonocardiales</taxon>
        <taxon>Pseudonocardiaceae</taxon>
        <taxon>Saccharomonospora</taxon>
    </lineage>
</organism>
<sequence length="135" mass="15005">MPDVRDFRRACYAVARRTGGEIVGFHLATGVAPNFHQGLIAYPDRTVAVVCTRDSAILAVAEPRAVDRHTESGPLTFVDRPELSAVLAELPGFRVLTRSELDAQFDAAAWPDVLAEDVRYWRPTCLGEALFNYWD</sequence>
<reference evidence="1 2" key="1">
    <citation type="submission" date="2011-11" db="EMBL/GenBank/DDBJ databases">
        <title>The Noncontiguous Finished sequence of Saccharomonospora cyanea NA-134.</title>
        <authorList>
            <consortium name="US DOE Joint Genome Institute"/>
            <person name="Lucas S."/>
            <person name="Han J."/>
            <person name="Lapidus A."/>
            <person name="Cheng J.-F."/>
            <person name="Goodwin L."/>
            <person name="Pitluck S."/>
            <person name="Peters L."/>
            <person name="Ovchinnikova G."/>
            <person name="Lu M."/>
            <person name="Detter J.C."/>
            <person name="Han C."/>
            <person name="Tapia R."/>
            <person name="Land M."/>
            <person name="Hauser L."/>
            <person name="Kyrpides N."/>
            <person name="Ivanova N."/>
            <person name="Pagani I."/>
            <person name="Brambilla E.-M."/>
            <person name="Klenk H.-P."/>
            <person name="Woyke T."/>
        </authorList>
    </citation>
    <scope>NUCLEOTIDE SEQUENCE [LARGE SCALE GENOMIC DNA]</scope>
    <source>
        <strain evidence="1 2">NA-134</strain>
    </source>
</reference>
<dbReference type="HOGENOM" id="CLU_139204_0_0_11"/>
<dbReference type="OrthoDB" id="6313019at2"/>
<evidence type="ECO:0000313" key="2">
    <source>
        <dbReference type="Proteomes" id="UP000002791"/>
    </source>
</evidence>
<keyword evidence="2" id="KW-1185">Reference proteome</keyword>
<proteinExistence type="predicted"/>
<accession>H5XKC4</accession>
<evidence type="ECO:0000313" key="1">
    <source>
        <dbReference type="EMBL" id="EHR59757.1"/>
    </source>
</evidence>
<protein>
    <submittedName>
        <fullName evidence="1">Uncharacterized protein</fullName>
    </submittedName>
</protein>
<dbReference type="Proteomes" id="UP000002791">
    <property type="component" value="Chromosome"/>
</dbReference>
<name>H5XKC4_9PSEU</name>
<dbReference type="EMBL" id="CM001440">
    <property type="protein sequence ID" value="EHR59757.1"/>
    <property type="molecule type" value="Genomic_DNA"/>
</dbReference>
<gene>
    <name evidence="1" type="ORF">SaccyDRAFT_0835</name>
</gene>
<dbReference type="RefSeq" id="WP_005453858.1">
    <property type="nucleotide sequence ID" value="NZ_CM001440.1"/>
</dbReference>
<dbReference type="eggNOG" id="ENOG5031IGQ">
    <property type="taxonomic scope" value="Bacteria"/>
</dbReference>